<keyword evidence="4" id="KW-0472">Membrane</keyword>
<feature type="signal peptide" evidence="5">
    <location>
        <begin position="1"/>
        <end position="26"/>
    </location>
</feature>
<evidence type="ECO:0000256" key="3">
    <source>
        <dbReference type="SAM" id="MobiDB-lite"/>
    </source>
</evidence>
<reference evidence="7" key="2">
    <citation type="journal article" date="2021" name="Genome Biol. Evol.">
        <title>Developing a high-quality reference genome for a parasitic bivalve with doubly uniparental inheritance (Bivalvia: Unionida).</title>
        <authorList>
            <person name="Smith C.H."/>
        </authorList>
    </citation>
    <scope>NUCLEOTIDE SEQUENCE</scope>
    <source>
        <strain evidence="7">CHS0354</strain>
        <tissue evidence="7">Mantle</tissue>
    </source>
</reference>
<feature type="transmembrane region" description="Helical" evidence="4">
    <location>
        <begin position="575"/>
        <end position="596"/>
    </location>
</feature>
<dbReference type="SMART" id="SM00042">
    <property type="entry name" value="CUB"/>
    <property type="match status" value="1"/>
</dbReference>
<dbReference type="InterPro" id="IPR000859">
    <property type="entry name" value="CUB_dom"/>
</dbReference>
<evidence type="ECO:0000256" key="2">
    <source>
        <dbReference type="PROSITE-ProRule" id="PRU00059"/>
    </source>
</evidence>
<feature type="region of interest" description="Disordered" evidence="3">
    <location>
        <begin position="800"/>
        <end position="979"/>
    </location>
</feature>
<feature type="compositionally biased region" description="Polar residues" evidence="3">
    <location>
        <begin position="967"/>
        <end position="976"/>
    </location>
</feature>
<dbReference type="CDD" id="cd00041">
    <property type="entry name" value="CUB"/>
    <property type="match status" value="1"/>
</dbReference>
<dbReference type="SMART" id="SM00209">
    <property type="entry name" value="TSP1"/>
    <property type="match status" value="1"/>
</dbReference>
<reference evidence="7" key="1">
    <citation type="journal article" date="2021" name="Genome Biol. Evol.">
        <title>A High-Quality Reference Genome for a Parasitic Bivalve with Doubly Uniparental Inheritance (Bivalvia: Unionida).</title>
        <authorList>
            <person name="Smith C.H."/>
        </authorList>
    </citation>
    <scope>NUCLEOTIDE SEQUENCE</scope>
    <source>
        <strain evidence="7">CHS0354</strain>
    </source>
</reference>
<evidence type="ECO:0000256" key="4">
    <source>
        <dbReference type="SAM" id="Phobius"/>
    </source>
</evidence>
<comment type="caution">
    <text evidence="2">Lacks conserved residue(s) required for the propagation of feature annotation.</text>
</comment>
<dbReference type="GO" id="GO:0071944">
    <property type="term" value="C:cell periphery"/>
    <property type="evidence" value="ECO:0007669"/>
    <property type="project" value="TreeGrafter"/>
</dbReference>
<evidence type="ECO:0000256" key="1">
    <source>
        <dbReference type="ARBA" id="ARBA00023157"/>
    </source>
</evidence>
<feature type="compositionally biased region" description="Basic and acidic residues" evidence="3">
    <location>
        <begin position="830"/>
        <end position="854"/>
    </location>
</feature>
<reference evidence="7" key="3">
    <citation type="submission" date="2023-05" db="EMBL/GenBank/DDBJ databases">
        <authorList>
            <person name="Smith C.H."/>
        </authorList>
    </citation>
    <scope>NUCLEOTIDE SEQUENCE</scope>
    <source>
        <strain evidence="7">CHS0354</strain>
        <tissue evidence="7">Mantle</tissue>
    </source>
</reference>
<dbReference type="AlphaFoldDB" id="A0AAE0VWM5"/>
<dbReference type="Proteomes" id="UP001195483">
    <property type="component" value="Unassembled WGS sequence"/>
</dbReference>
<evidence type="ECO:0000313" key="7">
    <source>
        <dbReference type="EMBL" id="KAK3591932.1"/>
    </source>
</evidence>
<dbReference type="PANTHER" id="PTHR16311">
    <property type="entry name" value="THROMBOSPONDIN TYPE I DOMAIN-CONTAINING 1"/>
    <property type="match status" value="1"/>
</dbReference>
<keyword evidence="8" id="KW-1185">Reference proteome</keyword>
<keyword evidence="1" id="KW-1015">Disulfide bond</keyword>
<evidence type="ECO:0000259" key="6">
    <source>
        <dbReference type="PROSITE" id="PS01180"/>
    </source>
</evidence>
<proteinExistence type="predicted"/>
<dbReference type="PROSITE" id="PS01180">
    <property type="entry name" value="CUB"/>
    <property type="match status" value="1"/>
</dbReference>
<comment type="caution">
    <text evidence="7">The sequence shown here is derived from an EMBL/GenBank/DDBJ whole genome shotgun (WGS) entry which is preliminary data.</text>
</comment>
<dbReference type="SUPFAM" id="SSF49854">
    <property type="entry name" value="Spermadhesin, CUB domain"/>
    <property type="match status" value="1"/>
</dbReference>
<gene>
    <name evidence="7" type="ORF">CHS0354_031431</name>
</gene>
<evidence type="ECO:0000313" key="8">
    <source>
        <dbReference type="Proteomes" id="UP001195483"/>
    </source>
</evidence>
<feature type="domain" description="CUB" evidence="6">
    <location>
        <begin position="421"/>
        <end position="549"/>
    </location>
</feature>
<dbReference type="InterPro" id="IPR038877">
    <property type="entry name" value="THSD1"/>
</dbReference>
<dbReference type="InterPro" id="IPR035914">
    <property type="entry name" value="Sperma_CUB_dom_sf"/>
</dbReference>
<keyword evidence="4" id="KW-1133">Transmembrane helix</keyword>
<dbReference type="Gene3D" id="2.60.120.290">
    <property type="entry name" value="Spermadhesin, CUB domain"/>
    <property type="match status" value="1"/>
</dbReference>
<dbReference type="Gene3D" id="2.20.100.10">
    <property type="entry name" value="Thrombospondin type-1 (TSP1) repeat"/>
    <property type="match status" value="1"/>
</dbReference>
<evidence type="ECO:0000256" key="5">
    <source>
        <dbReference type="SAM" id="SignalP"/>
    </source>
</evidence>
<dbReference type="Pfam" id="PF00090">
    <property type="entry name" value="TSP_1"/>
    <property type="match status" value="1"/>
</dbReference>
<dbReference type="Pfam" id="PF24311">
    <property type="entry name" value="THSD1_D3"/>
    <property type="match status" value="1"/>
</dbReference>
<dbReference type="PANTHER" id="PTHR16311:SF3">
    <property type="entry name" value="THROMBOSPONDIN TYPE-1 DOMAIN-CONTAINING PROTEIN 1"/>
    <property type="match status" value="1"/>
</dbReference>
<keyword evidence="4" id="KW-0812">Transmembrane</keyword>
<accession>A0AAE0VWM5</accession>
<sequence>MNEIRSYLFWIFATLLPLSSFTASDGQYQLIAPSTHDAFTSDLEVEYITPQGVSMPNAFVRLVNIQADKIKEITTLGLDMGHKSGRLVFTCGLVEYPGIFEFQLHMYSGGPILARATTVVSWPNVRLQIPYTYVAQTTAVPLAISSQAKCNPLIRRYSFEIILEYTRTSVSGDSREIIYTKYFPNITLPTESVLDAFPCTLFDTTGTFVAFLKSNYSANSTIASSNFMTVNWSTAYKVNLFQDTVFPCDSDVPVMYTRPQCAGNKDKIRLFMLRRSISGSIASPVEKTYITERHVDPNQNSVYFSCDLFNLTALGYCFGYVTTSRNGAVTLQNERCLSAHPNSVLPTDGGWSDWSSWSGCTVTCGSGKSSRFRMCNNPTPNFGGAFCSGEPIQWKICGNLCPDYIPLTPLHSPKLINDCYCGCTLKEQSGEIIASGRCEEISRWLILVPEGQNINLTFVYIDLLRTKQWVKVRNGALSGSDLIADSDRASIIGQVISSANEMLVEFYSESSVPPPGHVLSPDPRESQFFPVTPTRVIHVHGFIATYSTMNASFVNNFAVSPIVSSEKPSIWESHVTIVGIVLCGLIIVTAAAFVVYSRTVKKQRDVKYSMAAQEESPAHVCKSTSLPSSPSHESAHGIEIEHDMEIPLTRGATGSDKRKAITPSSTKSRGSTTSGNGVKILKSKADIEGKGCPRTPLKEYLQLSQVEEAQGCASQEGMSLFRASPLLKNKIPRSPKIHPSPRTKRTLIPSVVKSPLDTKGDMLTRRRLESGSGEHDRIVMGADKTPTNEYPVCQVESELITPTNDSAMEQTIKKSKKDKRTKNKDNVQSLEKEHKSDIQLKEMEKSDVEIRKEGSGTSDDSTNAILNSEISAEERTTSFIENSAKPRRPMSLTESYSKMSLASSAGKSSSDASRANDIMIASITSKDDRQNALPKPDGQSPKSPRQEQSKSSSPKSIRSASSKHSKTLSPSRSIHTPSDVIELEYDDYIDDDPLSYFDPDELQRLNWRGVEKVGKTPQCDD</sequence>
<feature type="chain" id="PRO_5042150812" description="CUB domain-containing protein" evidence="5">
    <location>
        <begin position="27"/>
        <end position="1021"/>
    </location>
</feature>
<dbReference type="EMBL" id="JAEAOA010001885">
    <property type="protein sequence ID" value="KAK3591932.1"/>
    <property type="molecule type" value="Genomic_DNA"/>
</dbReference>
<dbReference type="InterPro" id="IPR036383">
    <property type="entry name" value="TSP1_rpt_sf"/>
</dbReference>
<keyword evidence="5" id="KW-0732">Signal</keyword>
<feature type="compositionally biased region" description="Polar residues" evidence="3">
    <location>
        <begin position="855"/>
        <end position="870"/>
    </location>
</feature>
<dbReference type="FunFam" id="2.20.100.10:FF:000001">
    <property type="entry name" value="semaphorin-5A isoform X1"/>
    <property type="match status" value="1"/>
</dbReference>
<feature type="compositionally biased region" description="Basic residues" evidence="3">
    <location>
        <begin position="813"/>
        <end position="822"/>
    </location>
</feature>
<feature type="region of interest" description="Disordered" evidence="3">
    <location>
        <begin position="650"/>
        <end position="677"/>
    </location>
</feature>
<feature type="compositionally biased region" description="Low complexity" evidence="3">
    <location>
        <begin position="897"/>
        <end position="915"/>
    </location>
</feature>
<dbReference type="InterPro" id="IPR056219">
    <property type="entry name" value="THSD1_D3"/>
</dbReference>
<dbReference type="PROSITE" id="PS50092">
    <property type="entry name" value="TSP1"/>
    <property type="match status" value="1"/>
</dbReference>
<dbReference type="InterPro" id="IPR000884">
    <property type="entry name" value="TSP1_rpt"/>
</dbReference>
<organism evidence="7 8">
    <name type="scientific">Potamilus streckersoni</name>
    <dbReference type="NCBI Taxonomy" id="2493646"/>
    <lineage>
        <taxon>Eukaryota</taxon>
        <taxon>Metazoa</taxon>
        <taxon>Spiralia</taxon>
        <taxon>Lophotrochozoa</taxon>
        <taxon>Mollusca</taxon>
        <taxon>Bivalvia</taxon>
        <taxon>Autobranchia</taxon>
        <taxon>Heteroconchia</taxon>
        <taxon>Palaeoheterodonta</taxon>
        <taxon>Unionida</taxon>
        <taxon>Unionoidea</taxon>
        <taxon>Unionidae</taxon>
        <taxon>Ambleminae</taxon>
        <taxon>Lampsilini</taxon>
        <taxon>Potamilus</taxon>
    </lineage>
</organism>
<feature type="compositionally biased region" description="Low complexity" evidence="3">
    <location>
        <begin position="664"/>
        <end position="677"/>
    </location>
</feature>
<feature type="compositionally biased region" description="Polar residues" evidence="3">
    <location>
        <begin position="800"/>
        <end position="809"/>
    </location>
</feature>
<name>A0AAE0VWM5_9BIVA</name>
<dbReference type="SUPFAM" id="SSF82895">
    <property type="entry name" value="TSP-1 type 1 repeat"/>
    <property type="match status" value="1"/>
</dbReference>
<feature type="compositionally biased region" description="Low complexity" evidence="3">
    <location>
        <begin position="949"/>
        <end position="960"/>
    </location>
</feature>
<protein>
    <recommendedName>
        <fullName evidence="6">CUB domain-containing protein</fullName>
    </recommendedName>
</protein>